<sequence>MTWARVSPGRLEVCPRCENPGTKSWSCENPGTRFAKDVADYIRQNKSLRDLVIWDSSGGDEGAAALAKALVANDTLTTFSLGDVELSSDTLIIFAKMLATNSALESVNLSQVRPLEKDQVCWLMSQKWYAGVFKRLDIAWPEQLLPELAILIRREACCPSLFVSVTSSVDKRVLGEFTDALATDTTLRRLSIESDKAVIDALEDRFDKDSTHSACRRALLRRIWDDVTVSRGQERHLVSILDALKKNSSVVQFTTSAVMVTPEMARSLSELLAANDTLNVVNVYNYWEMSPQEIQTILKGLRTNHSLI</sequence>
<proteinExistence type="predicted"/>
<evidence type="ECO:0000256" key="1">
    <source>
        <dbReference type="ARBA" id="ARBA00022737"/>
    </source>
</evidence>
<reference evidence="2" key="1">
    <citation type="journal article" date="2020" name="Cell">
        <title>Large-Scale Comparative Analyses of Tick Genomes Elucidate Their Genetic Diversity and Vector Capacities.</title>
        <authorList>
            <consortium name="Tick Genome and Microbiome Consortium (TIGMIC)"/>
            <person name="Jia N."/>
            <person name="Wang J."/>
            <person name="Shi W."/>
            <person name="Du L."/>
            <person name="Sun Y."/>
            <person name="Zhan W."/>
            <person name="Jiang J.F."/>
            <person name="Wang Q."/>
            <person name="Zhang B."/>
            <person name="Ji P."/>
            <person name="Bell-Sakyi L."/>
            <person name="Cui X.M."/>
            <person name="Yuan T.T."/>
            <person name="Jiang B.G."/>
            <person name="Yang W.F."/>
            <person name="Lam T.T."/>
            <person name="Chang Q.C."/>
            <person name="Ding S.J."/>
            <person name="Wang X.J."/>
            <person name="Zhu J.G."/>
            <person name="Ruan X.D."/>
            <person name="Zhao L."/>
            <person name="Wei J.T."/>
            <person name="Ye R.Z."/>
            <person name="Que T.C."/>
            <person name="Du C.H."/>
            <person name="Zhou Y.H."/>
            <person name="Cheng J.X."/>
            <person name="Dai P.F."/>
            <person name="Guo W.B."/>
            <person name="Han X.H."/>
            <person name="Huang E.J."/>
            <person name="Li L.F."/>
            <person name="Wei W."/>
            <person name="Gao Y.C."/>
            <person name="Liu J.Z."/>
            <person name="Shao H.Z."/>
            <person name="Wang X."/>
            <person name="Wang C.C."/>
            <person name="Yang T.C."/>
            <person name="Huo Q.B."/>
            <person name="Li W."/>
            <person name="Chen H.Y."/>
            <person name="Chen S.E."/>
            <person name="Zhou L.G."/>
            <person name="Ni X.B."/>
            <person name="Tian J.H."/>
            <person name="Sheng Y."/>
            <person name="Liu T."/>
            <person name="Pan Y.S."/>
            <person name="Xia L.Y."/>
            <person name="Li J."/>
            <person name="Zhao F."/>
            <person name="Cao W.C."/>
        </authorList>
    </citation>
    <scope>NUCLEOTIDE SEQUENCE</scope>
    <source>
        <strain evidence="2">Rmic-2018</strain>
    </source>
</reference>
<dbReference type="AlphaFoldDB" id="A0A9J6E7X6"/>
<reference evidence="2" key="2">
    <citation type="submission" date="2021-09" db="EMBL/GenBank/DDBJ databases">
        <authorList>
            <person name="Jia N."/>
            <person name="Wang J."/>
            <person name="Shi W."/>
            <person name="Du L."/>
            <person name="Sun Y."/>
            <person name="Zhan W."/>
            <person name="Jiang J."/>
            <person name="Wang Q."/>
            <person name="Zhang B."/>
            <person name="Ji P."/>
            <person name="Sakyi L.B."/>
            <person name="Cui X."/>
            <person name="Yuan T."/>
            <person name="Jiang B."/>
            <person name="Yang W."/>
            <person name="Lam T.T.-Y."/>
            <person name="Chang Q."/>
            <person name="Ding S."/>
            <person name="Wang X."/>
            <person name="Zhu J."/>
            <person name="Ruan X."/>
            <person name="Zhao L."/>
            <person name="Wei J."/>
            <person name="Que T."/>
            <person name="Du C."/>
            <person name="Cheng J."/>
            <person name="Dai P."/>
            <person name="Han X."/>
            <person name="Huang E."/>
            <person name="Gao Y."/>
            <person name="Liu J."/>
            <person name="Shao H."/>
            <person name="Ye R."/>
            <person name="Li L."/>
            <person name="Wei W."/>
            <person name="Wang X."/>
            <person name="Wang C."/>
            <person name="Huo Q."/>
            <person name="Li W."/>
            <person name="Guo W."/>
            <person name="Chen H."/>
            <person name="Chen S."/>
            <person name="Zhou L."/>
            <person name="Zhou L."/>
            <person name="Ni X."/>
            <person name="Tian J."/>
            <person name="Zhou Y."/>
            <person name="Sheng Y."/>
            <person name="Liu T."/>
            <person name="Pan Y."/>
            <person name="Xia L."/>
            <person name="Li J."/>
            <person name="Zhao F."/>
            <person name="Cao W."/>
        </authorList>
    </citation>
    <scope>NUCLEOTIDE SEQUENCE</scope>
    <source>
        <strain evidence="2">Rmic-2018</strain>
        <tissue evidence="2">Larvae</tissue>
    </source>
</reference>
<evidence type="ECO:0000313" key="2">
    <source>
        <dbReference type="EMBL" id="KAH8030675.1"/>
    </source>
</evidence>
<dbReference type="PANTHER" id="PTHR24111">
    <property type="entry name" value="LEUCINE-RICH REPEAT-CONTAINING PROTEIN 34"/>
    <property type="match status" value="1"/>
</dbReference>
<accession>A0A9J6E7X6</accession>
<dbReference type="InterPro" id="IPR032675">
    <property type="entry name" value="LRR_dom_sf"/>
</dbReference>
<comment type="caution">
    <text evidence="2">The sequence shown here is derived from an EMBL/GenBank/DDBJ whole genome shotgun (WGS) entry which is preliminary data.</text>
</comment>
<name>A0A9J6E7X6_RHIMP</name>
<dbReference type="VEuPathDB" id="VectorBase:LOC119164799"/>
<organism evidence="2 3">
    <name type="scientific">Rhipicephalus microplus</name>
    <name type="common">Cattle tick</name>
    <name type="synonym">Boophilus microplus</name>
    <dbReference type="NCBI Taxonomy" id="6941"/>
    <lineage>
        <taxon>Eukaryota</taxon>
        <taxon>Metazoa</taxon>
        <taxon>Ecdysozoa</taxon>
        <taxon>Arthropoda</taxon>
        <taxon>Chelicerata</taxon>
        <taxon>Arachnida</taxon>
        <taxon>Acari</taxon>
        <taxon>Parasitiformes</taxon>
        <taxon>Ixodida</taxon>
        <taxon>Ixodoidea</taxon>
        <taxon>Ixodidae</taxon>
        <taxon>Rhipicephalinae</taxon>
        <taxon>Rhipicephalus</taxon>
        <taxon>Boophilus</taxon>
    </lineage>
</organism>
<protein>
    <submittedName>
        <fullName evidence="2">Uncharacterized protein</fullName>
    </submittedName>
</protein>
<keyword evidence="3" id="KW-1185">Reference proteome</keyword>
<dbReference type="Proteomes" id="UP000821866">
    <property type="component" value="Chromosome 3"/>
</dbReference>
<evidence type="ECO:0000313" key="3">
    <source>
        <dbReference type="Proteomes" id="UP000821866"/>
    </source>
</evidence>
<dbReference type="SUPFAM" id="SSF52047">
    <property type="entry name" value="RNI-like"/>
    <property type="match status" value="2"/>
</dbReference>
<dbReference type="Gene3D" id="3.80.10.10">
    <property type="entry name" value="Ribonuclease Inhibitor"/>
    <property type="match status" value="2"/>
</dbReference>
<gene>
    <name evidence="2" type="ORF">HPB51_010962</name>
</gene>
<dbReference type="EMBL" id="JABSTU010000005">
    <property type="protein sequence ID" value="KAH8030675.1"/>
    <property type="molecule type" value="Genomic_DNA"/>
</dbReference>
<dbReference type="InterPro" id="IPR052201">
    <property type="entry name" value="LRR-containing_regulator"/>
</dbReference>
<keyword evidence="1" id="KW-0677">Repeat</keyword>
<dbReference type="PANTHER" id="PTHR24111:SF0">
    <property type="entry name" value="LEUCINE-RICH REPEAT-CONTAINING PROTEIN"/>
    <property type="match status" value="1"/>
</dbReference>